<organism evidence="14 15">
    <name type="scientific">Namhaeicola litoreus</name>
    <dbReference type="NCBI Taxonomy" id="1052145"/>
    <lineage>
        <taxon>Bacteria</taxon>
        <taxon>Pseudomonadati</taxon>
        <taxon>Bacteroidota</taxon>
        <taxon>Flavobacteriia</taxon>
        <taxon>Flavobacteriales</taxon>
        <taxon>Flavobacteriaceae</taxon>
        <taxon>Namhaeicola</taxon>
    </lineage>
</organism>
<dbReference type="InterPro" id="IPR005863">
    <property type="entry name" value="UDP-N-AcMur_synth"/>
</dbReference>
<dbReference type="Gene3D" id="3.40.1190.10">
    <property type="entry name" value="Mur-like, catalytic domain"/>
    <property type="match status" value="1"/>
</dbReference>
<evidence type="ECO:0000256" key="6">
    <source>
        <dbReference type="ARBA" id="ARBA00022960"/>
    </source>
</evidence>
<dbReference type="NCBIfam" id="TIGR01143">
    <property type="entry name" value="murF"/>
    <property type="match status" value="1"/>
</dbReference>
<name>A0ABW3Y705_9FLAO</name>
<feature type="domain" description="Mur ligase C-terminal" evidence="12">
    <location>
        <begin position="297"/>
        <end position="375"/>
    </location>
</feature>
<comment type="subcellular location">
    <subcellularLocation>
        <location evidence="10 11">Cytoplasm</location>
    </subcellularLocation>
</comment>
<evidence type="ECO:0000259" key="12">
    <source>
        <dbReference type="Pfam" id="PF02875"/>
    </source>
</evidence>
<comment type="catalytic activity">
    <reaction evidence="10 11">
        <text>D-alanyl-D-alanine + UDP-N-acetyl-alpha-D-muramoyl-L-alanyl-gamma-D-glutamyl-meso-2,6-diaminopimelate + ATP = UDP-N-acetyl-alpha-D-muramoyl-L-alanyl-gamma-D-glutamyl-meso-2,6-diaminopimeloyl-D-alanyl-D-alanine + ADP + phosphate + H(+)</text>
        <dbReference type="Rhea" id="RHEA:28374"/>
        <dbReference type="ChEBI" id="CHEBI:15378"/>
        <dbReference type="ChEBI" id="CHEBI:30616"/>
        <dbReference type="ChEBI" id="CHEBI:43474"/>
        <dbReference type="ChEBI" id="CHEBI:57822"/>
        <dbReference type="ChEBI" id="CHEBI:61386"/>
        <dbReference type="ChEBI" id="CHEBI:83905"/>
        <dbReference type="ChEBI" id="CHEBI:456216"/>
        <dbReference type="EC" id="6.3.2.10"/>
    </reaction>
</comment>
<evidence type="ECO:0000256" key="4">
    <source>
        <dbReference type="ARBA" id="ARBA00022741"/>
    </source>
</evidence>
<accession>A0ABW3Y705</accession>
<dbReference type="PANTHER" id="PTHR43024">
    <property type="entry name" value="UDP-N-ACETYLMURAMOYL-TRIPEPTIDE--D-ALANYL-D-ALANINE LIGASE"/>
    <property type="match status" value="1"/>
</dbReference>
<dbReference type="EC" id="6.3.2.10" evidence="10 11"/>
<comment type="function">
    <text evidence="10 11">Involved in cell wall formation. Catalyzes the final step in the synthesis of UDP-N-acetylmuramoyl-pentapeptide, the precursor of murein.</text>
</comment>
<reference evidence="15" key="1">
    <citation type="journal article" date="2019" name="Int. J. Syst. Evol. Microbiol.">
        <title>The Global Catalogue of Microorganisms (GCM) 10K type strain sequencing project: providing services to taxonomists for standard genome sequencing and annotation.</title>
        <authorList>
            <consortium name="The Broad Institute Genomics Platform"/>
            <consortium name="The Broad Institute Genome Sequencing Center for Infectious Disease"/>
            <person name="Wu L."/>
            <person name="Ma J."/>
        </authorList>
    </citation>
    <scope>NUCLEOTIDE SEQUENCE [LARGE SCALE GENOMIC DNA]</scope>
    <source>
        <strain evidence="15">CCUG 61485</strain>
    </source>
</reference>
<evidence type="ECO:0000256" key="5">
    <source>
        <dbReference type="ARBA" id="ARBA00022840"/>
    </source>
</evidence>
<keyword evidence="1 10" id="KW-0963">Cytoplasm</keyword>
<evidence type="ECO:0000256" key="8">
    <source>
        <dbReference type="ARBA" id="ARBA00023306"/>
    </source>
</evidence>
<dbReference type="InterPro" id="IPR035911">
    <property type="entry name" value="MurE/MurF_N"/>
</dbReference>
<keyword evidence="2 10" id="KW-0436">Ligase</keyword>
<keyword evidence="15" id="KW-1185">Reference proteome</keyword>
<dbReference type="EMBL" id="JBHTMY010000004">
    <property type="protein sequence ID" value="MFD1316886.1"/>
    <property type="molecule type" value="Genomic_DNA"/>
</dbReference>
<evidence type="ECO:0000256" key="7">
    <source>
        <dbReference type="ARBA" id="ARBA00022984"/>
    </source>
</evidence>
<dbReference type="InterPro" id="IPR051046">
    <property type="entry name" value="MurCDEF_CellWall_CoF430Synth"/>
</dbReference>
<comment type="pathway">
    <text evidence="10 11">Cell wall biogenesis; peptidoglycan biosynthesis.</text>
</comment>
<keyword evidence="4 10" id="KW-0547">Nucleotide-binding</keyword>
<evidence type="ECO:0000259" key="13">
    <source>
        <dbReference type="Pfam" id="PF08245"/>
    </source>
</evidence>
<keyword evidence="6 10" id="KW-0133">Cell shape</keyword>
<feature type="binding site" evidence="10">
    <location>
        <begin position="97"/>
        <end position="103"/>
    </location>
    <ligand>
        <name>ATP</name>
        <dbReference type="ChEBI" id="CHEBI:30616"/>
    </ligand>
</feature>
<dbReference type="GO" id="GO:0047480">
    <property type="term" value="F:UDP-N-acetylmuramoyl-tripeptide-D-alanyl-D-alanine ligase activity"/>
    <property type="evidence" value="ECO:0007669"/>
    <property type="project" value="UniProtKB-EC"/>
</dbReference>
<proteinExistence type="inferred from homology"/>
<evidence type="ECO:0000256" key="9">
    <source>
        <dbReference type="ARBA" id="ARBA00023316"/>
    </source>
</evidence>
<gene>
    <name evidence="10 14" type="primary">murF</name>
    <name evidence="14" type="ORF">ACFQ39_14765</name>
</gene>
<dbReference type="RefSeq" id="WP_377180366.1">
    <property type="nucleotide sequence ID" value="NZ_JBHTMY010000004.1"/>
</dbReference>
<dbReference type="InterPro" id="IPR036565">
    <property type="entry name" value="Mur-like_cat_sf"/>
</dbReference>
<dbReference type="InterPro" id="IPR004101">
    <property type="entry name" value="Mur_ligase_C"/>
</dbReference>
<evidence type="ECO:0000256" key="1">
    <source>
        <dbReference type="ARBA" id="ARBA00022490"/>
    </source>
</evidence>
<keyword evidence="7 10" id="KW-0573">Peptidoglycan synthesis</keyword>
<evidence type="ECO:0000256" key="2">
    <source>
        <dbReference type="ARBA" id="ARBA00022598"/>
    </source>
</evidence>
<keyword evidence="8 10" id="KW-0131">Cell cycle</keyword>
<dbReference type="Gene3D" id="3.90.190.20">
    <property type="entry name" value="Mur ligase, C-terminal domain"/>
    <property type="match status" value="1"/>
</dbReference>
<evidence type="ECO:0000256" key="10">
    <source>
        <dbReference type="HAMAP-Rule" id="MF_02019"/>
    </source>
</evidence>
<comment type="caution">
    <text evidence="14">The sequence shown here is derived from an EMBL/GenBank/DDBJ whole genome shotgun (WGS) entry which is preliminary data.</text>
</comment>
<evidence type="ECO:0000313" key="14">
    <source>
        <dbReference type="EMBL" id="MFD1316886.1"/>
    </source>
</evidence>
<keyword evidence="9 10" id="KW-0961">Cell wall biogenesis/degradation</keyword>
<evidence type="ECO:0000256" key="11">
    <source>
        <dbReference type="RuleBase" id="RU004136"/>
    </source>
</evidence>
<dbReference type="SUPFAM" id="SSF53623">
    <property type="entry name" value="MurD-like peptide ligases, catalytic domain"/>
    <property type="match status" value="1"/>
</dbReference>
<feature type="domain" description="Mur ligase central" evidence="13">
    <location>
        <begin position="96"/>
        <end position="273"/>
    </location>
</feature>
<dbReference type="Gene3D" id="3.40.1390.10">
    <property type="entry name" value="MurE/MurF, N-terminal domain"/>
    <property type="match status" value="1"/>
</dbReference>
<keyword evidence="3 10" id="KW-0132">Cell division</keyword>
<protein>
    <recommendedName>
        <fullName evidence="10 11">UDP-N-acetylmuramoyl-tripeptide--D-alanyl-D-alanine ligase</fullName>
        <ecNumber evidence="10 11">6.3.2.10</ecNumber>
    </recommendedName>
    <alternativeName>
        <fullName evidence="10">D-alanyl-D-alanine-adding enzyme</fullName>
    </alternativeName>
</protein>
<dbReference type="Proteomes" id="UP001597201">
    <property type="component" value="Unassembled WGS sequence"/>
</dbReference>
<comment type="similarity">
    <text evidence="10">Belongs to the MurCDEF family. MurF subfamily.</text>
</comment>
<sequence length="425" mass="47769">MKLEQLYHLYSEHYKVETDTRKDLKNAIFFALKGDRFNGNLFAEKALAQGALYAVVDELEFAKNDKFILVDNVLETLQALARFHRRKLDLPIVAMTGSNGKTTSKELITAVLSKKFNCGATRGNLNNHIGVPLTLLSMTPKTEIGVVEMGANHPKEIDFLCRIAEPDFGYITNFGRVHLEGFINLAGVIQSKTEMYRELAARNKMVFVNANDEVQLERSKDQLRKTFGPQGSDYPISFIKADPFVVVEFNHMSVSSQLIGKYNFANICAAIAIGCYFKVEPFKIKEAIEAYIPQNNRSQIIQKGELKIILDAYNANPNSMVAALENLFQLGDNKKMVILGDMFEIGEKSHEEHQAITDLLQNSDLDKIILVGKNFAATNYDENKIVVYPTFDELKAGINKNEFLRGVVLVKASRGMALERVLELL</sequence>
<keyword evidence="5 10" id="KW-0067">ATP-binding</keyword>
<dbReference type="InterPro" id="IPR013221">
    <property type="entry name" value="Mur_ligase_cen"/>
</dbReference>
<evidence type="ECO:0000313" key="15">
    <source>
        <dbReference type="Proteomes" id="UP001597201"/>
    </source>
</evidence>
<dbReference type="Pfam" id="PF08245">
    <property type="entry name" value="Mur_ligase_M"/>
    <property type="match status" value="1"/>
</dbReference>
<evidence type="ECO:0000256" key="3">
    <source>
        <dbReference type="ARBA" id="ARBA00022618"/>
    </source>
</evidence>
<dbReference type="SUPFAM" id="SSF63418">
    <property type="entry name" value="MurE/MurF N-terminal domain"/>
    <property type="match status" value="1"/>
</dbReference>
<dbReference type="HAMAP" id="MF_02019">
    <property type="entry name" value="MurF"/>
    <property type="match status" value="1"/>
</dbReference>
<dbReference type="SUPFAM" id="SSF53244">
    <property type="entry name" value="MurD-like peptide ligases, peptide-binding domain"/>
    <property type="match status" value="1"/>
</dbReference>
<dbReference type="InterPro" id="IPR036615">
    <property type="entry name" value="Mur_ligase_C_dom_sf"/>
</dbReference>
<dbReference type="Pfam" id="PF02875">
    <property type="entry name" value="Mur_ligase_C"/>
    <property type="match status" value="1"/>
</dbReference>
<dbReference type="PANTHER" id="PTHR43024:SF1">
    <property type="entry name" value="UDP-N-ACETYLMURAMOYL-TRIPEPTIDE--D-ALANYL-D-ALANINE LIGASE"/>
    <property type="match status" value="1"/>
</dbReference>